<sequence>MLEILIFSFIWSKVISESDGKTLK</sequence>
<protein>
    <submittedName>
        <fullName evidence="1">Uncharacterized protein</fullName>
    </submittedName>
</protein>
<dbReference type="EMBL" id="UINC01165787">
    <property type="protein sequence ID" value="SVD67380.1"/>
    <property type="molecule type" value="Genomic_DNA"/>
</dbReference>
<accession>A0A382X947</accession>
<evidence type="ECO:0000313" key="1">
    <source>
        <dbReference type="EMBL" id="SVD67380.1"/>
    </source>
</evidence>
<reference evidence="1" key="1">
    <citation type="submission" date="2018-05" db="EMBL/GenBank/DDBJ databases">
        <authorList>
            <person name="Lanie J.A."/>
            <person name="Ng W.-L."/>
            <person name="Kazmierczak K.M."/>
            <person name="Andrzejewski T.M."/>
            <person name="Davidsen T.M."/>
            <person name="Wayne K.J."/>
            <person name="Tettelin H."/>
            <person name="Glass J.I."/>
            <person name="Rusch D."/>
            <person name="Podicherti R."/>
            <person name="Tsui H.-C.T."/>
            <person name="Winkler M.E."/>
        </authorList>
    </citation>
    <scope>NUCLEOTIDE SEQUENCE</scope>
</reference>
<organism evidence="1">
    <name type="scientific">marine metagenome</name>
    <dbReference type="NCBI Taxonomy" id="408172"/>
    <lineage>
        <taxon>unclassified sequences</taxon>
        <taxon>metagenomes</taxon>
        <taxon>ecological metagenomes</taxon>
    </lineage>
</organism>
<proteinExistence type="predicted"/>
<dbReference type="AlphaFoldDB" id="A0A382X947"/>
<name>A0A382X947_9ZZZZ</name>
<gene>
    <name evidence="1" type="ORF">METZ01_LOCUS420234</name>
</gene>